<evidence type="ECO:0000256" key="6">
    <source>
        <dbReference type="ARBA" id="ARBA00022617"/>
    </source>
</evidence>
<evidence type="ECO:0000256" key="3">
    <source>
        <dbReference type="ARBA" id="ARBA00004174"/>
    </source>
</evidence>
<dbReference type="InterPro" id="IPR036396">
    <property type="entry name" value="Cyt_P450_sf"/>
</dbReference>
<dbReference type="PRINTS" id="PR00385">
    <property type="entry name" value="P450"/>
</dbReference>
<dbReference type="Pfam" id="PF00067">
    <property type="entry name" value="p450"/>
    <property type="match status" value="3"/>
</dbReference>
<evidence type="ECO:0000313" key="15">
    <source>
        <dbReference type="EMBL" id="CAD7409076.1"/>
    </source>
</evidence>
<organism evidence="15">
    <name type="scientific">Timema poppense</name>
    <name type="common">Walking stick</name>
    <dbReference type="NCBI Taxonomy" id="170557"/>
    <lineage>
        <taxon>Eukaryota</taxon>
        <taxon>Metazoa</taxon>
        <taxon>Ecdysozoa</taxon>
        <taxon>Arthropoda</taxon>
        <taxon>Hexapoda</taxon>
        <taxon>Insecta</taxon>
        <taxon>Pterygota</taxon>
        <taxon>Neoptera</taxon>
        <taxon>Polyneoptera</taxon>
        <taxon>Phasmatodea</taxon>
        <taxon>Timematodea</taxon>
        <taxon>Timematoidea</taxon>
        <taxon>Timematidae</taxon>
        <taxon>Timema</taxon>
    </lineage>
</organism>
<dbReference type="CDD" id="cd11056">
    <property type="entry name" value="CYP6-like"/>
    <property type="match status" value="1"/>
</dbReference>
<evidence type="ECO:0000256" key="5">
    <source>
        <dbReference type="ARBA" id="ARBA00010617"/>
    </source>
</evidence>
<dbReference type="InterPro" id="IPR050476">
    <property type="entry name" value="Insect_CytP450_Detox"/>
</dbReference>
<protein>
    <recommendedName>
        <fullName evidence="16">Cytochrome P450</fullName>
    </recommendedName>
</protein>
<dbReference type="GO" id="GO:0005789">
    <property type="term" value="C:endoplasmic reticulum membrane"/>
    <property type="evidence" value="ECO:0007669"/>
    <property type="project" value="UniProtKB-SubCell"/>
</dbReference>
<keyword evidence="11 14" id="KW-0408">Iron</keyword>
<comment type="subcellular location">
    <subcellularLocation>
        <location evidence="4">Endoplasmic reticulum membrane</location>
        <topology evidence="4">Peripheral membrane protein</topology>
    </subcellularLocation>
    <subcellularLocation>
        <location evidence="3">Microsome membrane</location>
        <topology evidence="3">Peripheral membrane protein</topology>
    </subcellularLocation>
</comment>
<keyword evidence="10" id="KW-0560">Oxidoreductase</keyword>
<dbReference type="SUPFAM" id="SSF48264">
    <property type="entry name" value="Cytochrome P450"/>
    <property type="match status" value="2"/>
</dbReference>
<dbReference type="InterPro" id="IPR001128">
    <property type="entry name" value="Cyt_P450"/>
</dbReference>
<keyword evidence="9" id="KW-0492">Microsome</keyword>
<evidence type="ECO:0000256" key="9">
    <source>
        <dbReference type="ARBA" id="ARBA00022848"/>
    </source>
</evidence>
<evidence type="ECO:0000256" key="14">
    <source>
        <dbReference type="PIRSR" id="PIRSR602401-1"/>
    </source>
</evidence>
<sequence>MIPFMLEVCKDLTNYLDREISKGPLEAKDVSARYTTDNLASCEFGIHGRALSDEDDTLRRLGKEIFDPSFLTNIKFVLQLYFPGICDILKLRIFSKEFHKFFKEFVTEAVSKRESSGVTRNDFLQHLLQLKQKGGIYSEENPNENDHKRKFVCSDVLSDTTYQRRPFREDLHQCASEAGNSLKRKVEQNINTLISSSGYKYVAKSRKAGILVQRIKLALSVLLSDIKALNVCHANGATTNMAINGYITHPLPVLTCIPKHVASADSSRLDSSGLDSPGFEESLLSHAATLFVEGYETSSIVMSYTLFELAVNPDIQERVRAEIEATLKESKGEMTLETISKMSYLDKVVSGKQGYVCSKIAYLDKVVSEVMRKYPITSTMAKVCTKPCQLKSPSGLTCDVEVGTSVIIPLLALHHDPKHYPDPERFDPERFNEENIAKRHRFAYLPFGEGPRMCIELRSETLLYGGWVRASQATVLQFLLILAGLWDVSGTFQGR</sequence>
<dbReference type="EMBL" id="OD003988">
    <property type="protein sequence ID" value="CAD7409076.1"/>
    <property type="molecule type" value="Genomic_DNA"/>
</dbReference>
<keyword evidence="6 14" id="KW-0349">Heme</keyword>
<evidence type="ECO:0000256" key="7">
    <source>
        <dbReference type="ARBA" id="ARBA00022723"/>
    </source>
</evidence>
<keyword evidence="7 14" id="KW-0479">Metal-binding</keyword>
<evidence type="ECO:0000256" key="10">
    <source>
        <dbReference type="ARBA" id="ARBA00023002"/>
    </source>
</evidence>
<evidence type="ECO:0000256" key="12">
    <source>
        <dbReference type="ARBA" id="ARBA00023033"/>
    </source>
</evidence>
<dbReference type="PANTHER" id="PTHR24292:SF84">
    <property type="entry name" value="CYTOCHROME P450 28A5-RELATED"/>
    <property type="match status" value="1"/>
</dbReference>
<dbReference type="PANTHER" id="PTHR24292">
    <property type="entry name" value="CYTOCHROME P450"/>
    <property type="match status" value="1"/>
</dbReference>
<evidence type="ECO:0000256" key="2">
    <source>
        <dbReference type="ARBA" id="ARBA00003690"/>
    </source>
</evidence>
<keyword evidence="13" id="KW-0472">Membrane</keyword>
<evidence type="ECO:0000256" key="4">
    <source>
        <dbReference type="ARBA" id="ARBA00004406"/>
    </source>
</evidence>
<dbReference type="Gene3D" id="1.10.630.10">
    <property type="entry name" value="Cytochrome P450"/>
    <property type="match status" value="2"/>
</dbReference>
<proteinExistence type="inferred from homology"/>
<dbReference type="InterPro" id="IPR002401">
    <property type="entry name" value="Cyt_P450_E_grp-I"/>
</dbReference>
<reference evidence="15" key="1">
    <citation type="submission" date="2020-11" db="EMBL/GenBank/DDBJ databases">
        <authorList>
            <person name="Tran Van P."/>
        </authorList>
    </citation>
    <scope>NUCLEOTIDE SEQUENCE</scope>
</reference>
<comment type="function">
    <text evidence="2">May be involved in the metabolism of insect hormones and in the breakdown of synthetic insecticides.</text>
</comment>
<dbReference type="GO" id="GO:0020037">
    <property type="term" value="F:heme binding"/>
    <property type="evidence" value="ECO:0007669"/>
    <property type="project" value="InterPro"/>
</dbReference>
<evidence type="ECO:0000256" key="1">
    <source>
        <dbReference type="ARBA" id="ARBA00001971"/>
    </source>
</evidence>
<evidence type="ECO:0008006" key="16">
    <source>
        <dbReference type="Google" id="ProtNLM"/>
    </source>
</evidence>
<name>A0A7R9H4M6_TIMPO</name>
<evidence type="ECO:0000256" key="8">
    <source>
        <dbReference type="ARBA" id="ARBA00022824"/>
    </source>
</evidence>
<dbReference type="PRINTS" id="PR00463">
    <property type="entry name" value="EP450I"/>
</dbReference>
<comment type="cofactor">
    <cofactor evidence="1 14">
        <name>heme</name>
        <dbReference type="ChEBI" id="CHEBI:30413"/>
    </cofactor>
</comment>
<accession>A0A7R9H4M6</accession>
<feature type="binding site" description="axial binding residue" evidence="14">
    <location>
        <position position="454"/>
    </location>
    <ligand>
        <name>heme</name>
        <dbReference type="ChEBI" id="CHEBI:30413"/>
    </ligand>
    <ligandPart>
        <name>Fe</name>
        <dbReference type="ChEBI" id="CHEBI:18248"/>
    </ligandPart>
</feature>
<keyword evidence="8" id="KW-0256">Endoplasmic reticulum</keyword>
<dbReference type="GO" id="GO:0005506">
    <property type="term" value="F:iron ion binding"/>
    <property type="evidence" value="ECO:0007669"/>
    <property type="project" value="InterPro"/>
</dbReference>
<dbReference type="GO" id="GO:0004497">
    <property type="term" value="F:monooxygenase activity"/>
    <property type="evidence" value="ECO:0007669"/>
    <property type="project" value="UniProtKB-KW"/>
</dbReference>
<evidence type="ECO:0000256" key="11">
    <source>
        <dbReference type="ARBA" id="ARBA00023004"/>
    </source>
</evidence>
<dbReference type="GO" id="GO:0016705">
    <property type="term" value="F:oxidoreductase activity, acting on paired donors, with incorporation or reduction of molecular oxygen"/>
    <property type="evidence" value="ECO:0007669"/>
    <property type="project" value="InterPro"/>
</dbReference>
<comment type="similarity">
    <text evidence="5">Belongs to the cytochrome P450 family.</text>
</comment>
<evidence type="ECO:0000256" key="13">
    <source>
        <dbReference type="ARBA" id="ARBA00023136"/>
    </source>
</evidence>
<dbReference type="AlphaFoldDB" id="A0A7R9H4M6"/>
<gene>
    <name evidence="15" type="ORF">TPSB3V08_LOCUS6654</name>
</gene>
<keyword evidence="12" id="KW-0503">Monooxygenase</keyword>